<evidence type="ECO:0000256" key="3">
    <source>
        <dbReference type="ARBA" id="ARBA00022670"/>
    </source>
</evidence>
<feature type="compositionally biased region" description="Low complexity" evidence="8">
    <location>
        <begin position="657"/>
        <end position="673"/>
    </location>
</feature>
<dbReference type="InterPro" id="IPR001577">
    <property type="entry name" value="Peptidase_M8"/>
</dbReference>
<evidence type="ECO:0000256" key="1">
    <source>
        <dbReference type="ARBA" id="ARBA00001947"/>
    </source>
</evidence>
<feature type="region of interest" description="Disordered" evidence="8">
    <location>
        <begin position="538"/>
        <end position="690"/>
    </location>
</feature>
<accession>A0ABR2JPF5</accession>
<feature type="compositionally biased region" description="Polar residues" evidence="8">
    <location>
        <begin position="590"/>
        <end position="648"/>
    </location>
</feature>
<dbReference type="Pfam" id="PF01457">
    <property type="entry name" value="Peptidase_M8"/>
    <property type="match status" value="1"/>
</dbReference>
<keyword evidence="10" id="KW-0732">Signal</keyword>
<gene>
    <name evidence="11" type="ORF">M9Y10_003454</name>
</gene>
<feature type="compositionally biased region" description="Polar residues" evidence="8">
    <location>
        <begin position="545"/>
        <end position="577"/>
    </location>
</feature>
<keyword evidence="9" id="KW-1133">Transmembrane helix</keyword>
<dbReference type="Proteomes" id="UP001470230">
    <property type="component" value="Unassembled WGS sequence"/>
</dbReference>
<evidence type="ECO:0000313" key="12">
    <source>
        <dbReference type="Proteomes" id="UP001470230"/>
    </source>
</evidence>
<dbReference type="Gene3D" id="3.90.132.10">
    <property type="entry name" value="Leishmanolysin , domain 2"/>
    <property type="match status" value="1"/>
</dbReference>
<evidence type="ECO:0000313" key="11">
    <source>
        <dbReference type="EMBL" id="KAK8880766.1"/>
    </source>
</evidence>
<keyword evidence="5" id="KW-0378">Hydrolase</keyword>
<comment type="similarity">
    <text evidence="2">Belongs to the peptidase M8 family.</text>
</comment>
<protein>
    <recommendedName>
        <fullName evidence="13">GP63-like</fullName>
    </recommendedName>
</protein>
<proteinExistence type="inferred from homology"/>
<reference evidence="11 12" key="1">
    <citation type="submission" date="2024-04" db="EMBL/GenBank/DDBJ databases">
        <title>Tritrichomonas musculus Genome.</title>
        <authorList>
            <person name="Alves-Ferreira E."/>
            <person name="Grigg M."/>
            <person name="Lorenzi H."/>
            <person name="Galac M."/>
        </authorList>
    </citation>
    <scope>NUCLEOTIDE SEQUENCE [LARGE SCALE GENOMIC DNA]</scope>
    <source>
        <strain evidence="11 12">EAF2021</strain>
    </source>
</reference>
<dbReference type="EMBL" id="JAPFFF010000010">
    <property type="protein sequence ID" value="KAK8880766.1"/>
    <property type="molecule type" value="Genomic_DNA"/>
</dbReference>
<evidence type="ECO:0008006" key="13">
    <source>
        <dbReference type="Google" id="ProtNLM"/>
    </source>
</evidence>
<evidence type="ECO:0000256" key="7">
    <source>
        <dbReference type="ARBA" id="ARBA00023049"/>
    </source>
</evidence>
<dbReference type="PANTHER" id="PTHR10942">
    <property type="entry name" value="LEISHMANOLYSIN-LIKE PEPTIDASE"/>
    <property type="match status" value="1"/>
</dbReference>
<keyword evidence="12" id="KW-1185">Reference proteome</keyword>
<feature type="compositionally biased region" description="Basic and acidic residues" evidence="8">
    <location>
        <begin position="578"/>
        <end position="589"/>
    </location>
</feature>
<organism evidence="11 12">
    <name type="scientific">Tritrichomonas musculus</name>
    <dbReference type="NCBI Taxonomy" id="1915356"/>
    <lineage>
        <taxon>Eukaryota</taxon>
        <taxon>Metamonada</taxon>
        <taxon>Parabasalia</taxon>
        <taxon>Tritrichomonadida</taxon>
        <taxon>Tritrichomonadidae</taxon>
        <taxon>Tritrichomonas</taxon>
    </lineage>
</organism>
<evidence type="ECO:0000256" key="6">
    <source>
        <dbReference type="ARBA" id="ARBA00022833"/>
    </source>
</evidence>
<evidence type="ECO:0000256" key="2">
    <source>
        <dbReference type="ARBA" id="ARBA00005860"/>
    </source>
</evidence>
<keyword evidence="9" id="KW-0812">Transmembrane</keyword>
<comment type="cofactor">
    <cofactor evidence="1">
        <name>Zn(2+)</name>
        <dbReference type="ChEBI" id="CHEBI:29105"/>
    </cofactor>
</comment>
<dbReference type="Gene3D" id="3.10.170.20">
    <property type="match status" value="1"/>
</dbReference>
<dbReference type="SUPFAM" id="SSF55486">
    <property type="entry name" value="Metalloproteases ('zincins'), catalytic domain"/>
    <property type="match status" value="1"/>
</dbReference>
<keyword evidence="4" id="KW-0479">Metal-binding</keyword>
<feature type="chain" id="PRO_5046498760" description="GP63-like" evidence="10">
    <location>
        <begin position="17"/>
        <end position="1040"/>
    </location>
</feature>
<keyword evidence="9" id="KW-0472">Membrane</keyword>
<comment type="caution">
    <text evidence="11">The sequence shown here is derived from an EMBL/GenBank/DDBJ whole genome shotgun (WGS) entry which is preliminary data.</text>
</comment>
<sequence length="1040" mass="115658">MFFVFLAFSLSHIIHSCNHDAFQRKIEVQHVSIESRRLRNQKSSENERKPIRINLDFHLDDDELQCASVGQVINWQESEFNCEEQDIPNETSKTALRETMENVREYLKNVLLVDPFTKPLPLRTELPNYFQLTNIPNTASDTDFFISVFIRTYGESSTLASAHYVRTISESHRPFQGAVYVNSRYLPTETQSEQSTNTYFFKTVIHEIFHSLGITSGLFPYYHPKDSNIPYENPLVSLYDEKTGKNHTFLVTPYSHKFAVMQWGVENFTIDGKSVPSGIEIEDGDGPGTAGSHPECRIGNQDLMIGINIQGKVGPYSRLTPLTAAMLLDTGFYDVVWTKVQPLVWGNKDSIDGNYIKDFVTGPPANVFPQQYIYRPSADPYFDSCGFTFKMTGGLNFFSISASPAFNCSLDEWKKYDNTQAYCNAEKFYNPNGDDEIGGSWAFDFQIVHHPTKEVCGIGSACIAGMQNCSTYKVAEDGKSFSINIYGVDYECNKDNENVIVYEIGDWRFQYGFKCPPVEQFIRTVKMMEEQQYLTGDPFADDVQVPSSSEPDLESSAISSNDEQHPSSNDEQPPSSNDEQHPSSNDEQHPSSNDEQPPSSNDEQPPSSNDEQPPSSNDEQPPSSNDEQPPSSNDEQPPSSNDEQPQVSSKEENPQISSNVEPPVVPSDEVSTEAPIEIPAPTPSVNDNYQTSSPEITFTENGFTDKDGKENIVSSDGDGIYLLRSDQESLTLLSGNSNKGNLFVSPEKANSVITIKMQEGQTNFNGEIGLHANGKNPRVSLPQSSAPLNLFNDENSRVTFSSDETLESVPISLQKLTISDGSIRIDVPNGTTGVEFRQVETFSTGKIETYHNNELLETSIGSLTMNQGSNIEVHNVNFNTSISCFERSKMEVKGRARFNDQTLISLSDTSLIDFGTSEVDGICKEIVIINPRTAATNEEDETSASIICGVNFNCNSWKDKYSGKSAKYPYARCTSGQSQNEKCLVVTNRYEPTPKSKGGLPTGAIIGIVVACVVVVVIIVVVVIVVKKRKRDNSDREENP</sequence>
<evidence type="ECO:0000256" key="9">
    <source>
        <dbReference type="SAM" id="Phobius"/>
    </source>
</evidence>
<keyword evidence="7" id="KW-0482">Metalloprotease</keyword>
<evidence type="ECO:0000256" key="4">
    <source>
        <dbReference type="ARBA" id="ARBA00022723"/>
    </source>
</evidence>
<keyword evidence="6" id="KW-0862">Zinc</keyword>
<evidence type="ECO:0000256" key="5">
    <source>
        <dbReference type="ARBA" id="ARBA00022801"/>
    </source>
</evidence>
<keyword evidence="3" id="KW-0645">Protease</keyword>
<feature type="signal peptide" evidence="10">
    <location>
        <begin position="1"/>
        <end position="16"/>
    </location>
</feature>
<feature type="transmembrane region" description="Helical" evidence="9">
    <location>
        <begin position="1004"/>
        <end position="1026"/>
    </location>
</feature>
<evidence type="ECO:0000256" key="10">
    <source>
        <dbReference type="SAM" id="SignalP"/>
    </source>
</evidence>
<name>A0ABR2JPF5_9EUKA</name>
<evidence type="ECO:0000256" key="8">
    <source>
        <dbReference type="SAM" id="MobiDB-lite"/>
    </source>
</evidence>
<dbReference type="PANTHER" id="PTHR10942:SF0">
    <property type="entry name" value="LEISHMANOLYSIN-LIKE PEPTIDASE"/>
    <property type="match status" value="1"/>
</dbReference>